<dbReference type="VEuPathDB" id="FungiDB:SCHCODRAFT_02510885"/>
<organism evidence="3">
    <name type="scientific">Schizophyllum commune (strain H4-8 / FGSC 9210)</name>
    <name type="common">Split gill fungus</name>
    <dbReference type="NCBI Taxonomy" id="578458"/>
    <lineage>
        <taxon>Eukaryota</taxon>
        <taxon>Fungi</taxon>
        <taxon>Dikarya</taxon>
        <taxon>Basidiomycota</taxon>
        <taxon>Agaricomycotina</taxon>
        <taxon>Agaricomycetes</taxon>
        <taxon>Agaricomycetidae</taxon>
        <taxon>Agaricales</taxon>
        <taxon>Schizophyllaceae</taxon>
        <taxon>Schizophyllum</taxon>
    </lineage>
</organism>
<dbReference type="Gene3D" id="1.20.120.1020">
    <property type="entry name" value="Prion-inhibition and propagation, HeLo domain"/>
    <property type="match status" value="1"/>
</dbReference>
<dbReference type="PANTHER" id="PTHR37542">
    <property type="entry name" value="HELO DOMAIN-CONTAINING PROTEIN-RELATED"/>
    <property type="match status" value="1"/>
</dbReference>
<dbReference type="OrthoDB" id="2362444at2759"/>
<accession>D8QD25</accession>
<proteinExistence type="predicted"/>
<dbReference type="Proteomes" id="UP000007431">
    <property type="component" value="Unassembled WGS sequence"/>
</dbReference>
<feature type="non-terminal residue" evidence="2">
    <location>
        <position position="380"/>
    </location>
</feature>
<dbReference type="GeneID" id="9594282"/>
<keyword evidence="3" id="KW-1185">Reference proteome</keyword>
<evidence type="ECO:0000313" key="2">
    <source>
        <dbReference type="EMBL" id="EFI95033.1"/>
    </source>
</evidence>
<dbReference type="Pfam" id="PF14479">
    <property type="entry name" value="HeLo"/>
    <property type="match status" value="1"/>
</dbReference>
<dbReference type="EMBL" id="GL377309">
    <property type="protein sequence ID" value="EFI95033.1"/>
    <property type="molecule type" value="Genomic_DNA"/>
</dbReference>
<dbReference type="eggNOG" id="ENOG502SHSC">
    <property type="taxonomic scope" value="Eukaryota"/>
</dbReference>
<dbReference type="InParanoid" id="D8QD25"/>
<sequence length="380" mass="41836">MEAAGLAIGAVTLVSLWETCMQGELFDVVVSAQHFDEECELVRIKLDVERVRLFEWGEAVGLAKLKHTDTGSASTPSLATGDSSLSGVHPQLGRSYKKILARDILGYIRRLFEDTEALQRHYGLQRVQGGPSPHGDDMSPRALRFIFKRAYASVQALAKVNAEKVNLRTRTQWAISDKGKFTSLINEMKTLNDSLADLFPGTATITRNHLRHDIESSDEIGSLMLLQRASSDDYAEFSGAARMRISVLQARASLGFSDQALRPQDEYSEANTPVDLGRIEPASEAAGPSSVNGYTNIHDSRHWHTMRSLLEEISGATSHILDLSRMMTETPPSSPKTGIMESAQHALLLTIHESCSECVCNVTSTGRPRQICVQYALAYD</sequence>
<dbReference type="InterPro" id="IPR038305">
    <property type="entry name" value="HeLo_sf"/>
</dbReference>
<protein>
    <recommendedName>
        <fullName evidence="1">Prion-inhibition and propagation HeLo domain-containing protein</fullName>
    </recommendedName>
</protein>
<reference evidence="2 3" key="1">
    <citation type="journal article" date="2010" name="Nat. Biotechnol.">
        <title>Genome sequence of the model mushroom Schizophyllum commune.</title>
        <authorList>
            <person name="Ohm R.A."/>
            <person name="de Jong J.F."/>
            <person name="Lugones L.G."/>
            <person name="Aerts A."/>
            <person name="Kothe E."/>
            <person name="Stajich J.E."/>
            <person name="de Vries R.P."/>
            <person name="Record E."/>
            <person name="Levasseur A."/>
            <person name="Baker S.E."/>
            <person name="Bartholomew K.A."/>
            <person name="Coutinho P.M."/>
            <person name="Erdmann S."/>
            <person name="Fowler T.J."/>
            <person name="Gathman A.C."/>
            <person name="Lombard V."/>
            <person name="Henrissat B."/>
            <person name="Knabe N."/>
            <person name="Kuees U."/>
            <person name="Lilly W.W."/>
            <person name="Lindquist E."/>
            <person name="Lucas S."/>
            <person name="Magnuson J.K."/>
            <person name="Piumi F."/>
            <person name="Raudaskoski M."/>
            <person name="Salamov A."/>
            <person name="Schmutz J."/>
            <person name="Schwarze F.W.M.R."/>
            <person name="vanKuyk P.A."/>
            <person name="Horton J.S."/>
            <person name="Grigoriev I.V."/>
            <person name="Woesten H.A.B."/>
        </authorList>
    </citation>
    <scope>NUCLEOTIDE SEQUENCE [LARGE SCALE GENOMIC DNA]</scope>
    <source>
        <strain evidence="3">H4-8 / FGSC 9210</strain>
    </source>
</reference>
<dbReference type="AlphaFoldDB" id="D8QD25"/>
<evidence type="ECO:0000313" key="3">
    <source>
        <dbReference type="Proteomes" id="UP000007431"/>
    </source>
</evidence>
<dbReference type="OMA" id="RIAINSH"/>
<name>D8QD25_SCHCM</name>
<dbReference type="STRING" id="578458.D8QD25"/>
<feature type="domain" description="Prion-inhibition and propagation HeLo" evidence="1">
    <location>
        <begin position="5"/>
        <end position="226"/>
    </location>
</feature>
<dbReference type="RefSeq" id="XP_003029936.1">
    <property type="nucleotide sequence ID" value="XM_003029890.1"/>
</dbReference>
<dbReference type="InterPro" id="IPR029498">
    <property type="entry name" value="HeLo_dom"/>
</dbReference>
<dbReference type="KEGG" id="scm:SCHCO_02510885"/>
<dbReference type="HOGENOM" id="CLU_727919_0_0_1"/>
<gene>
    <name evidence="2" type="ORF">SCHCODRAFT_111759</name>
</gene>
<evidence type="ECO:0000259" key="1">
    <source>
        <dbReference type="Pfam" id="PF14479"/>
    </source>
</evidence>